<evidence type="ECO:0000313" key="2">
    <source>
        <dbReference type="EMBL" id="CAG7830546.1"/>
    </source>
</evidence>
<proteinExistence type="predicted"/>
<name>A0A8J2LF37_9HEXA</name>
<accession>A0A8J2LF37</accession>
<dbReference type="Proteomes" id="UP000708208">
    <property type="component" value="Unassembled WGS sequence"/>
</dbReference>
<evidence type="ECO:0000256" key="1">
    <source>
        <dbReference type="SAM" id="SignalP"/>
    </source>
</evidence>
<keyword evidence="3" id="KW-1185">Reference proteome</keyword>
<evidence type="ECO:0000313" key="3">
    <source>
        <dbReference type="Proteomes" id="UP000708208"/>
    </source>
</evidence>
<dbReference type="AlphaFoldDB" id="A0A8J2LF37"/>
<feature type="signal peptide" evidence="1">
    <location>
        <begin position="1"/>
        <end position="22"/>
    </location>
</feature>
<dbReference type="EMBL" id="CAJVCH010556450">
    <property type="protein sequence ID" value="CAG7830546.1"/>
    <property type="molecule type" value="Genomic_DNA"/>
</dbReference>
<gene>
    <name evidence="2" type="ORF">AFUS01_LOCUS40344</name>
</gene>
<reference evidence="2" key="1">
    <citation type="submission" date="2021-06" db="EMBL/GenBank/DDBJ databases">
        <authorList>
            <person name="Hodson N. C."/>
            <person name="Mongue J. A."/>
            <person name="Jaron S. K."/>
        </authorList>
    </citation>
    <scope>NUCLEOTIDE SEQUENCE</scope>
</reference>
<organism evidence="2 3">
    <name type="scientific">Allacma fusca</name>
    <dbReference type="NCBI Taxonomy" id="39272"/>
    <lineage>
        <taxon>Eukaryota</taxon>
        <taxon>Metazoa</taxon>
        <taxon>Ecdysozoa</taxon>
        <taxon>Arthropoda</taxon>
        <taxon>Hexapoda</taxon>
        <taxon>Collembola</taxon>
        <taxon>Symphypleona</taxon>
        <taxon>Sminthuridae</taxon>
        <taxon>Allacma</taxon>
    </lineage>
</organism>
<feature type="chain" id="PRO_5035273977" evidence="1">
    <location>
        <begin position="23"/>
        <end position="96"/>
    </location>
</feature>
<sequence>MASFRFPLFVIALSVIFTFMLAVVGNPEPVPGGMKLEMKDIKCDGEPVTIPPDVNSTLVGCFEKAQAEWAATGKKGFMPLQRLACVGVCAAIGLGV</sequence>
<comment type="caution">
    <text evidence="2">The sequence shown here is derived from an EMBL/GenBank/DDBJ whole genome shotgun (WGS) entry which is preliminary data.</text>
</comment>
<protein>
    <submittedName>
        <fullName evidence="2">Uncharacterized protein</fullName>
    </submittedName>
</protein>
<feature type="non-terminal residue" evidence="2">
    <location>
        <position position="1"/>
    </location>
</feature>
<keyword evidence="1" id="KW-0732">Signal</keyword>